<dbReference type="PANTHER" id="PTHR43881:SF1">
    <property type="entry name" value="GAMMA-GLUTAMYLTRANSPEPTIDASE (AFU_ORTHOLOGUE AFUA_4G13580)"/>
    <property type="match status" value="1"/>
</dbReference>
<accession>A0A2T4U7D8</accession>
<comment type="caution">
    <text evidence="1">The sequence shown here is derived from an EMBL/GenBank/DDBJ whole genome shotgun (WGS) entry which is preliminary data.</text>
</comment>
<reference evidence="1 2" key="1">
    <citation type="submission" date="2018-03" db="EMBL/GenBank/DDBJ databases">
        <title>Alkalicoccus saliphilus sp. nov., isolated from a mineral pool.</title>
        <authorList>
            <person name="Zhao B."/>
        </authorList>
    </citation>
    <scope>NUCLEOTIDE SEQUENCE [LARGE SCALE GENOMIC DNA]</scope>
    <source>
        <strain evidence="1 2">6AG</strain>
    </source>
</reference>
<dbReference type="InterPro" id="IPR029055">
    <property type="entry name" value="Ntn_hydrolases_N"/>
</dbReference>
<keyword evidence="2" id="KW-1185">Reference proteome</keyword>
<dbReference type="AlphaFoldDB" id="A0A2T4U7D8"/>
<proteinExistence type="predicted"/>
<sequence>MNWKNANTYPYSSQRNVTFGRNGMVATSQPLAAQAGLDILKKGGNAVDAAIAAAAALTVVEPTSNGIGSDAFALVWVKNKLYGLNASGHSPEGISLEALKERGIKEIPKYGFTPVTVPGAPAAWAELAERFGNLPLKESLEPAVTYAREGFPLSPTLAGFWEKAARVFKEQLTGEEFQAWFETFAPGGKAPAAGEMWQSEDHAVSLEKIGETSAESFYRGEIAEKIDQFSKDFGGFIRYKDLASFKPEWVDPISVNYKGYDVWEIPPNGQGIVALMALNMLKNDSFTSREAEDTYHRQIEAMKLAFTDGEKYITESGKMSQKTDDMLSDSYAQKRRNEIGEEALMPEAGDPSASGTVYLAAADNEGNMVSFIQSNYMGFGSGLVVPGTGIALQNRGHNFSMDPEHDNVLAPKKRPYHTIIPGFLTKGEEAVGPFGVMGGFMQPQGHMQVVMNSVDFGLNPQSALDAPRWQWMGQKKVLVEQSVPNHIALSLTSRGHEIQMTHQSGHFGRGQIIWRNPETGVLQGGTESRTDGSIAVY</sequence>
<dbReference type="PANTHER" id="PTHR43881">
    <property type="entry name" value="GAMMA-GLUTAMYLTRANSPEPTIDASE (AFU_ORTHOLOGUE AFUA_4G13580)"/>
    <property type="match status" value="1"/>
</dbReference>
<dbReference type="GO" id="GO:0016740">
    <property type="term" value="F:transferase activity"/>
    <property type="evidence" value="ECO:0007669"/>
    <property type="project" value="UniProtKB-KW"/>
</dbReference>
<gene>
    <name evidence="1" type="ORF">C6Y45_06585</name>
</gene>
<organism evidence="1 2">
    <name type="scientific">Alkalicoccus saliphilus</name>
    <dbReference type="NCBI Taxonomy" id="200989"/>
    <lineage>
        <taxon>Bacteria</taxon>
        <taxon>Bacillati</taxon>
        <taxon>Bacillota</taxon>
        <taxon>Bacilli</taxon>
        <taxon>Bacillales</taxon>
        <taxon>Bacillaceae</taxon>
        <taxon>Alkalicoccus</taxon>
    </lineage>
</organism>
<dbReference type="SUPFAM" id="SSF56235">
    <property type="entry name" value="N-terminal nucleophile aminohydrolases (Ntn hydrolases)"/>
    <property type="match status" value="1"/>
</dbReference>
<protein>
    <submittedName>
        <fullName evidence="1">Gamma-glutamyltransferase</fullName>
    </submittedName>
</protein>
<dbReference type="InterPro" id="IPR043137">
    <property type="entry name" value="GGT_ssub_C"/>
</dbReference>
<dbReference type="EMBL" id="PZJJ01000008">
    <property type="protein sequence ID" value="PTL39275.1"/>
    <property type="molecule type" value="Genomic_DNA"/>
</dbReference>
<dbReference type="InterPro" id="IPR052896">
    <property type="entry name" value="GGT-like_enzyme"/>
</dbReference>
<dbReference type="Gene3D" id="1.10.246.230">
    <property type="match status" value="1"/>
</dbReference>
<name>A0A2T4U7D8_9BACI</name>
<dbReference type="Proteomes" id="UP000240509">
    <property type="component" value="Unassembled WGS sequence"/>
</dbReference>
<dbReference type="Pfam" id="PF01019">
    <property type="entry name" value="G_glu_transpept"/>
    <property type="match status" value="1"/>
</dbReference>
<evidence type="ECO:0000313" key="1">
    <source>
        <dbReference type="EMBL" id="PTL39275.1"/>
    </source>
</evidence>
<dbReference type="RefSeq" id="WP_107584436.1">
    <property type="nucleotide sequence ID" value="NZ_PZJJ01000008.1"/>
</dbReference>
<dbReference type="OrthoDB" id="9781342at2"/>
<dbReference type="Gene3D" id="3.60.20.40">
    <property type="match status" value="1"/>
</dbReference>
<evidence type="ECO:0000313" key="2">
    <source>
        <dbReference type="Proteomes" id="UP000240509"/>
    </source>
</evidence>
<dbReference type="PRINTS" id="PR01210">
    <property type="entry name" value="GGTRANSPTASE"/>
</dbReference>
<keyword evidence="1" id="KW-0808">Transferase</keyword>